<dbReference type="Pfam" id="PF04471">
    <property type="entry name" value="Mrr_cat"/>
    <property type="match status" value="1"/>
</dbReference>
<keyword evidence="2" id="KW-0255">Endonuclease</keyword>
<name>A0ABV2BY07_9GAMM</name>
<keyword evidence="2" id="KW-0540">Nuclease</keyword>
<evidence type="ECO:0000313" key="2">
    <source>
        <dbReference type="EMBL" id="MET1256816.1"/>
    </source>
</evidence>
<dbReference type="PANTHER" id="PTHR30015:SF6">
    <property type="entry name" value="SLL1429 PROTEIN"/>
    <property type="match status" value="1"/>
</dbReference>
<dbReference type="InterPro" id="IPR011856">
    <property type="entry name" value="tRNA_endonuc-like_dom_sf"/>
</dbReference>
<accession>A0ABV2BY07</accession>
<dbReference type="InterPro" id="IPR052906">
    <property type="entry name" value="Type_IV_Methyl-Rstrct_Enzyme"/>
</dbReference>
<dbReference type="RefSeq" id="WP_353897399.1">
    <property type="nucleotide sequence ID" value="NZ_JBEVCJ010000028.1"/>
</dbReference>
<dbReference type="Gene3D" id="3.40.1350.10">
    <property type="match status" value="1"/>
</dbReference>
<gene>
    <name evidence="2" type="ORF">ABVT43_16865</name>
</gene>
<dbReference type="GO" id="GO:0004519">
    <property type="term" value="F:endonuclease activity"/>
    <property type="evidence" value="ECO:0007669"/>
    <property type="project" value="UniProtKB-KW"/>
</dbReference>
<dbReference type="EMBL" id="JBEVCJ010000028">
    <property type="protein sequence ID" value="MET1256816.1"/>
    <property type="molecule type" value="Genomic_DNA"/>
</dbReference>
<sequence length="266" mass="30167">MWIFDGVITSTCNNCGNKQNTHASDFSIDNCGGDYKENGMGVQNNYQLLFEFDCPKCHSDITLDFYATEYPVNVLSNVVNHSNGASCLNQPYITYLDDEVIYTFPEPELIIPENRIITDINFIRANIPDLIRFLAQNPQQIYLLTPREFEEIIAEIFRAKGFEVTLTAQTRDGGKDIIAIQRSELGIDTKYFIECKKYASDNKVGVEIVRALHGIKNTLNAPNKVILATTSSFTSGALDFVQNHTPSTWDITLKDYSDILQWMKTY</sequence>
<dbReference type="InterPro" id="IPR007560">
    <property type="entry name" value="Restrct_endonuc_IV_Mrr"/>
</dbReference>
<feature type="domain" description="Restriction endonuclease type IV Mrr" evidence="1">
    <location>
        <begin position="144"/>
        <end position="263"/>
    </location>
</feature>
<reference evidence="2 3" key="1">
    <citation type="submission" date="2024-06" db="EMBL/GenBank/DDBJ databases">
        <authorList>
            <person name="Li F."/>
        </authorList>
    </citation>
    <scope>NUCLEOTIDE SEQUENCE [LARGE SCALE GENOMIC DNA]</scope>
    <source>
        <strain evidence="2 3">GXAS 311</strain>
    </source>
</reference>
<dbReference type="Proteomes" id="UP001548189">
    <property type="component" value="Unassembled WGS sequence"/>
</dbReference>
<keyword evidence="3" id="KW-1185">Reference proteome</keyword>
<evidence type="ECO:0000259" key="1">
    <source>
        <dbReference type="Pfam" id="PF04471"/>
    </source>
</evidence>
<evidence type="ECO:0000313" key="3">
    <source>
        <dbReference type="Proteomes" id="UP001548189"/>
    </source>
</evidence>
<protein>
    <submittedName>
        <fullName evidence="2">Restriction endonuclease</fullName>
    </submittedName>
</protein>
<dbReference type="InterPro" id="IPR011335">
    <property type="entry name" value="Restrct_endonuc-II-like"/>
</dbReference>
<proteinExistence type="predicted"/>
<dbReference type="SUPFAM" id="SSF52980">
    <property type="entry name" value="Restriction endonuclease-like"/>
    <property type="match status" value="1"/>
</dbReference>
<keyword evidence="2" id="KW-0378">Hydrolase</keyword>
<organism evidence="2 3">
    <name type="scientific">Aliikangiella maris</name>
    <dbReference type="NCBI Taxonomy" id="3162458"/>
    <lineage>
        <taxon>Bacteria</taxon>
        <taxon>Pseudomonadati</taxon>
        <taxon>Pseudomonadota</taxon>
        <taxon>Gammaproteobacteria</taxon>
        <taxon>Oceanospirillales</taxon>
        <taxon>Pleioneaceae</taxon>
        <taxon>Aliikangiella</taxon>
    </lineage>
</organism>
<comment type="caution">
    <text evidence="2">The sequence shown here is derived from an EMBL/GenBank/DDBJ whole genome shotgun (WGS) entry which is preliminary data.</text>
</comment>
<dbReference type="PANTHER" id="PTHR30015">
    <property type="entry name" value="MRR RESTRICTION SYSTEM PROTEIN"/>
    <property type="match status" value="1"/>
</dbReference>